<keyword evidence="2" id="KW-1185">Reference proteome</keyword>
<dbReference type="EMBL" id="JANPWB010000001">
    <property type="protein sequence ID" value="KAJ1218024.1"/>
    <property type="molecule type" value="Genomic_DNA"/>
</dbReference>
<protein>
    <submittedName>
        <fullName evidence="1">Uncharacterized protein</fullName>
    </submittedName>
</protein>
<comment type="caution">
    <text evidence="1">The sequence shown here is derived from an EMBL/GenBank/DDBJ whole genome shotgun (WGS) entry which is preliminary data.</text>
</comment>
<proteinExistence type="predicted"/>
<evidence type="ECO:0000313" key="2">
    <source>
        <dbReference type="Proteomes" id="UP001066276"/>
    </source>
</evidence>
<evidence type="ECO:0000313" key="1">
    <source>
        <dbReference type="EMBL" id="KAJ1218024.1"/>
    </source>
</evidence>
<name>A0AAV7WXJ6_PLEWA</name>
<reference evidence="1" key="1">
    <citation type="journal article" date="2022" name="bioRxiv">
        <title>Sequencing and chromosome-scale assembly of the giantPleurodeles waltlgenome.</title>
        <authorList>
            <person name="Brown T."/>
            <person name="Elewa A."/>
            <person name="Iarovenko S."/>
            <person name="Subramanian E."/>
            <person name="Araus A.J."/>
            <person name="Petzold A."/>
            <person name="Susuki M."/>
            <person name="Suzuki K.-i.T."/>
            <person name="Hayashi T."/>
            <person name="Toyoda A."/>
            <person name="Oliveira C."/>
            <person name="Osipova E."/>
            <person name="Leigh N.D."/>
            <person name="Simon A."/>
            <person name="Yun M.H."/>
        </authorList>
    </citation>
    <scope>NUCLEOTIDE SEQUENCE</scope>
    <source>
        <strain evidence="1">20211129_DDA</strain>
        <tissue evidence="1">Liver</tissue>
    </source>
</reference>
<gene>
    <name evidence="1" type="ORF">NDU88_005610</name>
</gene>
<organism evidence="1 2">
    <name type="scientific">Pleurodeles waltl</name>
    <name type="common">Iberian ribbed newt</name>
    <dbReference type="NCBI Taxonomy" id="8319"/>
    <lineage>
        <taxon>Eukaryota</taxon>
        <taxon>Metazoa</taxon>
        <taxon>Chordata</taxon>
        <taxon>Craniata</taxon>
        <taxon>Vertebrata</taxon>
        <taxon>Euteleostomi</taxon>
        <taxon>Amphibia</taxon>
        <taxon>Batrachia</taxon>
        <taxon>Caudata</taxon>
        <taxon>Salamandroidea</taxon>
        <taxon>Salamandridae</taxon>
        <taxon>Pleurodelinae</taxon>
        <taxon>Pleurodeles</taxon>
    </lineage>
</organism>
<dbReference type="Proteomes" id="UP001066276">
    <property type="component" value="Chromosome 1_1"/>
</dbReference>
<sequence>MTARIALPGFEIGTRRKYSPPPVTQDTICLSNTVNNKGGRGERLLAGGEETRIYLEFTATLKSFDEFI</sequence>
<accession>A0AAV7WXJ6</accession>
<dbReference type="AlphaFoldDB" id="A0AAV7WXJ6"/>